<organism evidence="2 3">
    <name type="scientific">Sphingomonas kyungheensis</name>
    <dbReference type="NCBI Taxonomy" id="1069987"/>
    <lineage>
        <taxon>Bacteria</taxon>
        <taxon>Pseudomonadati</taxon>
        <taxon>Pseudomonadota</taxon>
        <taxon>Alphaproteobacteria</taxon>
        <taxon>Sphingomonadales</taxon>
        <taxon>Sphingomonadaceae</taxon>
        <taxon>Sphingomonas</taxon>
    </lineage>
</organism>
<feature type="transmembrane region" description="Helical" evidence="1">
    <location>
        <begin position="67"/>
        <end position="86"/>
    </location>
</feature>
<dbReference type="InterPro" id="IPR004316">
    <property type="entry name" value="SWEET_rpt"/>
</dbReference>
<protein>
    <submittedName>
        <fullName evidence="2">SemiSWEET family transporter</fullName>
    </submittedName>
</protein>
<keyword evidence="3" id="KW-1185">Reference proteome</keyword>
<evidence type="ECO:0000256" key="1">
    <source>
        <dbReference type="SAM" id="Phobius"/>
    </source>
</evidence>
<evidence type="ECO:0000313" key="3">
    <source>
        <dbReference type="Proteomes" id="UP001367771"/>
    </source>
</evidence>
<comment type="caution">
    <text evidence="2">The sequence shown here is derived from an EMBL/GenBank/DDBJ whole genome shotgun (WGS) entry which is preliminary data.</text>
</comment>
<dbReference type="Gene3D" id="1.20.1280.290">
    <property type="match status" value="1"/>
</dbReference>
<accession>A0ABU8H2V1</accession>
<reference evidence="2 3" key="1">
    <citation type="journal article" date="2013" name="Int. J. Syst. Evol. Microbiol.">
        <title>Sphingomonas kyungheensis sp. nov., a bacterium with ginsenoside-converting activity isolated from soil of a ginseng field.</title>
        <authorList>
            <person name="Son H.M."/>
            <person name="Yang J.E."/>
            <person name="Park Y."/>
            <person name="Han C.K."/>
            <person name="Kim S.G."/>
            <person name="Kook M."/>
            <person name="Yi T.H."/>
        </authorList>
    </citation>
    <scope>NUCLEOTIDE SEQUENCE [LARGE SCALE GENOMIC DNA]</scope>
    <source>
        <strain evidence="2 3">LMG 26582</strain>
    </source>
</reference>
<feature type="transmembrane region" description="Helical" evidence="1">
    <location>
        <begin position="41"/>
        <end position="60"/>
    </location>
</feature>
<evidence type="ECO:0000313" key="2">
    <source>
        <dbReference type="EMBL" id="MEI5687326.1"/>
    </source>
</evidence>
<keyword evidence="1" id="KW-0812">Transmembrane</keyword>
<dbReference type="EMBL" id="JBBBDM010000003">
    <property type="protein sequence ID" value="MEI5687326.1"/>
    <property type="molecule type" value="Genomic_DNA"/>
</dbReference>
<feature type="transmembrane region" description="Helical" evidence="1">
    <location>
        <begin position="7"/>
        <end position="26"/>
    </location>
</feature>
<dbReference type="Pfam" id="PF03083">
    <property type="entry name" value="MtN3_slv"/>
    <property type="match status" value="1"/>
</dbReference>
<dbReference type="RefSeq" id="WP_037536321.1">
    <property type="nucleotide sequence ID" value="NZ_JBBBDM010000003.1"/>
</dbReference>
<proteinExistence type="predicted"/>
<keyword evidence="1" id="KW-1133">Transmembrane helix</keyword>
<dbReference type="Proteomes" id="UP001367771">
    <property type="component" value="Unassembled WGS sequence"/>
</dbReference>
<sequence length="87" mass="9542">MTTERRAVHLLGWIATLTAVAMYVSYVSQIRLNLAGHKGSAIQPLCTMLNCSLWVTYGLVKQRRDWPVTLANAPGVVLGLITFVTAL</sequence>
<keyword evidence="1" id="KW-0472">Membrane</keyword>
<name>A0ABU8H2V1_9SPHN</name>
<gene>
    <name evidence="2" type="ORF">V8201_09585</name>
</gene>